<protein>
    <submittedName>
        <fullName evidence="3">5-carboxymethyl-2-hydroxymuconate delta-isomerase</fullName>
    </submittedName>
</protein>
<evidence type="ECO:0000313" key="3">
    <source>
        <dbReference type="EMBL" id="KEI69460.1"/>
    </source>
</evidence>
<accession>A0A081K5N4</accession>
<name>A0A081K5N4_9GAMM</name>
<dbReference type="Pfam" id="PF01557">
    <property type="entry name" value="FAA_hydrolase"/>
    <property type="match status" value="1"/>
</dbReference>
<dbReference type="Proteomes" id="UP000027997">
    <property type="component" value="Unassembled WGS sequence"/>
</dbReference>
<dbReference type="GO" id="GO:0016853">
    <property type="term" value="F:isomerase activity"/>
    <property type="evidence" value="ECO:0007669"/>
    <property type="project" value="UniProtKB-KW"/>
</dbReference>
<dbReference type="RefSeq" id="WP_020582542.1">
    <property type="nucleotide sequence ID" value="NZ_JOJP01000001.1"/>
</dbReference>
<dbReference type="EMBL" id="JOJP01000001">
    <property type="protein sequence ID" value="KEI69460.1"/>
    <property type="molecule type" value="Genomic_DNA"/>
</dbReference>
<dbReference type="Gene3D" id="3.90.850.10">
    <property type="entry name" value="Fumarylacetoacetase-like, C-terminal domain"/>
    <property type="match status" value="1"/>
</dbReference>
<dbReference type="AlphaFoldDB" id="A0A081K5N4"/>
<dbReference type="InterPro" id="IPR011234">
    <property type="entry name" value="Fumarylacetoacetase-like_C"/>
</dbReference>
<dbReference type="STRING" id="305900.GV64_00765"/>
<dbReference type="GO" id="GO:0046872">
    <property type="term" value="F:metal ion binding"/>
    <property type="evidence" value="ECO:0007669"/>
    <property type="project" value="UniProtKB-KW"/>
</dbReference>
<proteinExistence type="predicted"/>
<dbReference type="SUPFAM" id="SSF56529">
    <property type="entry name" value="FAH"/>
    <property type="match status" value="1"/>
</dbReference>
<sequence>MKYRHRWISGDRIDLPVGKVVCVGRNYAAHIQELNNPLPDDPVLFIKPSTAMVNLDQPVQLPRNRGEVHHETEVSLLIKEPLTNASEHEATQAIMAIGLGLDLTLRELQSQQKTKGLPWEVAKAFDNSCPLSGFVAVEHIKNSEKLEFSLSVNGELRQKGTTDHMLTSIPGLLSYISRHFTLLPGDIVLTGTPAGVGPLQSGDELELSMNGTFSTRTRCI</sequence>
<keyword evidence="4" id="KW-1185">Reference proteome</keyword>
<dbReference type="PANTHER" id="PTHR11820">
    <property type="entry name" value="ACYLPYRUVASE"/>
    <property type="match status" value="1"/>
</dbReference>
<dbReference type="NCBIfam" id="NF007967">
    <property type="entry name" value="PRK10691.1"/>
    <property type="match status" value="1"/>
</dbReference>
<dbReference type="PANTHER" id="PTHR11820:SF7">
    <property type="entry name" value="ACYLPYRUVASE FAHD1, MITOCHONDRIAL"/>
    <property type="match status" value="1"/>
</dbReference>
<evidence type="ECO:0000313" key="4">
    <source>
        <dbReference type="Proteomes" id="UP000027997"/>
    </source>
</evidence>
<dbReference type="GO" id="GO:0018773">
    <property type="term" value="F:acetylpyruvate hydrolase activity"/>
    <property type="evidence" value="ECO:0007669"/>
    <property type="project" value="TreeGrafter"/>
</dbReference>
<keyword evidence="3" id="KW-0413">Isomerase</keyword>
<dbReference type="InterPro" id="IPR036663">
    <property type="entry name" value="Fumarylacetoacetase_C_sf"/>
</dbReference>
<comment type="caution">
    <text evidence="3">The sequence shown here is derived from an EMBL/GenBank/DDBJ whole genome shotgun (WGS) entry which is preliminary data.</text>
</comment>
<evidence type="ECO:0000259" key="2">
    <source>
        <dbReference type="Pfam" id="PF01557"/>
    </source>
</evidence>
<keyword evidence="1" id="KW-0479">Metal-binding</keyword>
<evidence type="ECO:0000256" key="1">
    <source>
        <dbReference type="ARBA" id="ARBA00022723"/>
    </source>
</evidence>
<dbReference type="eggNOG" id="COG0179">
    <property type="taxonomic scope" value="Bacteria"/>
</dbReference>
<reference evidence="3 4" key="1">
    <citation type="submission" date="2014-06" db="EMBL/GenBank/DDBJ databases">
        <title>Whole Genome Sequences of Three Symbiotic Endozoicomonas Bacteria.</title>
        <authorList>
            <person name="Neave M.J."/>
            <person name="Apprill A."/>
            <person name="Voolstra C.R."/>
        </authorList>
    </citation>
    <scope>NUCLEOTIDE SEQUENCE [LARGE SCALE GENOMIC DNA]</scope>
    <source>
        <strain evidence="3 4">DSM 22380</strain>
    </source>
</reference>
<organism evidence="3 4">
    <name type="scientific">Endozoicomonas elysicola</name>
    <dbReference type="NCBI Taxonomy" id="305900"/>
    <lineage>
        <taxon>Bacteria</taxon>
        <taxon>Pseudomonadati</taxon>
        <taxon>Pseudomonadota</taxon>
        <taxon>Gammaproteobacteria</taxon>
        <taxon>Oceanospirillales</taxon>
        <taxon>Endozoicomonadaceae</taxon>
        <taxon>Endozoicomonas</taxon>
    </lineage>
</organism>
<gene>
    <name evidence="3" type="ORF">GV64_00765</name>
</gene>
<feature type="domain" description="Fumarylacetoacetase-like C-terminal" evidence="2">
    <location>
        <begin position="19"/>
        <end position="212"/>
    </location>
</feature>